<name>A0A1A9V6Z8_GLOAU</name>
<evidence type="ECO:0000313" key="3">
    <source>
        <dbReference type="Proteomes" id="UP000078200"/>
    </source>
</evidence>
<feature type="signal peptide" evidence="1">
    <location>
        <begin position="1"/>
        <end position="24"/>
    </location>
</feature>
<keyword evidence="3" id="KW-1185">Reference proteome</keyword>
<dbReference type="Proteomes" id="UP000078200">
    <property type="component" value="Unassembled WGS sequence"/>
</dbReference>
<feature type="chain" id="PRO_5008399098" evidence="1">
    <location>
        <begin position="25"/>
        <end position="328"/>
    </location>
</feature>
<dbReference type="VEuPathDB" id="VectorBase:GAUT027910"/>
<evidence type="ECO:0000313" key="2">
    <source>
        <dbReference type="EnsemblMetazoa" id="GAUT027910-PA"/>
    </source>
</evidence>
<organism evidence="2 3">
    <name type="scientific">Glossina austeni</name>
    <name type="common">Savannah tsetse fly</name>
    <dbReference type="NCBI Taxonomy" id="7395"/>
    <lineage>
        <taxon>Eukaryota</taxon>
        <taxon>Metazoa</taxon>
        <taxon>Ecdysozoa</taxon>
        <taxon>Arthropoda</taxon>
        <taxon>Hexapoda</taxon>
        <taxon>Insecta</taxon>
        <taxon>Pterygota</taxon>
        <taxon>Neoptera</taxon>
        <taxon>Endopterygota</taxon>
        <taxon>Diptera</taxon>
        <taxon>Brachycera</taxon>
        <taxon>Muscomorpha</taxon>
        <taxon>Hippoboscoidea</taxon>
        <taxon>Glossinidae</taxon>
        <taxon>Glossina</taxon>
    </lineage>
</organism>
<dbReference type="InterPro" id="IPR022048">
    <property type="entry name" value="Envelope_fusion-like"/>
</dbReference>
<dbReference type="EnsemblMetazoa" id="GAUT027910-RA">
    <property type="protein sequence ID" value="GAUT027910-PA"/>
    <property type="gene ID" value="GAUT027910"/>
</dbReference>
<evidence type="ECO:0000256" key="1">
    <source>
        <dbReference type="SAM" id="SignalP"/>
    </source>
</evidence>
<dbReference type="AlphaFoldDB" id="A0A1A9V6Z8"/>
<sequence length="328" mass="37530">MRWPSTNLLVTLLAMLLILPMVFGARTNNQKFGSKLGIHFEEIGSTTMSTSQWNLIVYYDLSSYWSDMAFLVNRTNQLRNFCSKMKPKVSCLHAMEHFQHMETDLDLDNRLLHRSRKKTGAIDFIGNVAHSLFGVLDSEYAKKMSTKITKLQESDSFILKLLEDQTSVVNLTENLIKQGLASTKSNFDDLQIEINKIHKDEQALQDKLYQIKLTQLFNLGTMQLTLIANRLQKIQTCILDALIDTHHGKINPILLTPAQIETEIRQIKIHLPQSLNLPAPENDLLEVYKLMKIKGGLTHNHVVFNVALPLVNRDKFKIFKIKGLFPTT</sequence>
<protein>
    <submittedName>
        <fullName evidence="2">Uncharacterized protein</fullName>
    </submittedName>
</protein>
<keyword evidence="1" id="KW-0732">Signal</keyword>
<dbReference type="Pfam" id="PF12259">
    <property type="entry name" value="Baculo_F"/>
    <property type="match status" value="1"/>
</dbReference>
<reference evidence="2" key="1">
    <citation type="submission" date="2020-05" db="UniProtKB">
        <authorList>
            <consortium name="EnsemblMetazoa"/>
        </authorList>
    </citation>
    <scope>IDENTIFICATION</scope>
    <source>
        <strain evidence="2">TTRI</strain>
    </source>
</reference>
<accession>A0A1A9V6Z8</accession>
<dbReference type="STRING" id="7395.A0A1A9V6Z8"/>
<proteinExistence type="predicted"/>